<evidence type="ECO:0000256" key="1">
    <source>
        <dbReference type="SAM" id="SignalP"/>
    </source>
</evidence>
<name>A0ABU7LS71_9PROT</name>
<reference evidence="2 3" key="1">
    <citation type="submission" date="2024-01" db="EMBL/GenBank/DDBJ databases">
        <title>Hyphobacterium bacterium isolated from marine sediment.</title>
        <authorList>
            <person name="Zhao S."/>
        </authorList>
    </citation>
    <scope>NUCLEOTIDE SEQUENCE [LARGE SCALE GENOMIC DNA]</scope>
    <source>
        <strain evidence="3">HN65</strain>
    </source>
</reference>
<evidence type="ECO:0000313" key="3">
    <source>
        <dbReference type="Proteomes" id="UP001354971"/>
    </source>
</evidence>
<dbReference type="EMBL" id="JAZDRP010000005">
    <property type="protein sequence ID" value="MEE2526767.1"/>
    <property type="molecule type" value="Genomic_DNA"/>
</dbReference>
<protein>
    <recommendedName>
        <fullName evidence="4">Secreted protein</fullName>
    </recommendedName>
</protein>
<accession>A0ABU7LS71</accession>
<gene>
    <name evidence="2" type="ORF">V0U79_10330</name>
</gene>
<keyword evidence="3" id="KW-1185">Reference proteome</keyword>
<dbReference type="RefSeq" id="WP_330199428.1">
    <property type="nucleotide sequence ID" value="NZ_JAZDRP010000005.1"/>
</dbReference>
<organism evidence="2 3">
    <name type="scientific">Hyphobacterium lacteum</name>
    <dbReference type="NCBI Taxonomy" id="3116575"/>
    <lineage>
        <taxon>Bacteria</taxon>
        <taxon>Pseudomonadati</taxon>
        <taxon>Pseudomonadota</taxon>
        <taxon>Alphaproteobacteria</taxon>
        <taxon>Maricaulales</taxon>
        <taxon>Maricaulaceae</taxon>
        <taxon>Hyphobacterium</taxon>
    </lineage>
</organism>
<evidence type="ECO:0000313" key="2">
    <source>
        <dbReference type="EMBL" id="MEE2526767.1"/>
    </source>
</evidence>
<dbReference type="Proteomes" id="UP001354971">
    <property type="component" value="Unassembled WGS sequence"/>
</dbReference>
<evidence type="ECO:0008006" key="4">
    <source>
        <dbReference type="Google" id="ProtNLM"/>
    </source>
</evidence>
<feature type="chain" id="PRO_5045333523" description="Secreted protein" evidence="1">
    <location>
        <begin position="21"/>
        <end position="150"/>
    </location>
</feature>
<sequence length="150" mass="16334">MKCSLAAAALAAVTASSALADEVWTDPFGDRLIYSSETGTIAVFQAPHGEWIYVEALAGNYSDRTGTFTGYWMIPEGDADEEMFSCASQRSFPGSGPTHYWGPIEIDFDQPGFPTALTLRRGFCDDLTGEYAGELTGTWNDTRYHPIVGQ</sequence>
<keyword evidence="1" id="KW-0732">Signal</keyword>
<proteinExistence type="predicted"/>
<comment type="caution">
    <text evidence="2">The sequence shown here is derived from an EMBL/GenBank/DDBJ whole genome shotgun (WGS) entry which is preliminary data.</text>
</comment>
<feature type="signal peptide" evidence="1">
    <location>
        <begin position="1"/>
        <end position="20"/>
    </location>
</feature>